<feature type="compositionally biased region" description="Acidic residues" evidence="1">
    <location>
        <begin position="132"/>
        <end position="144"/>
    </location>
</feature>
<feature type="region of interest" description="Disordered" evidence="1">
    <location>
        <begin position="1"/>
        <end position="20"/>
    </location>
</feature>
<reference evidence="2" key="1">
    <citation type="submission" date="2022-06" db="EMBL/GenBank/DDBJ databases">
        <title>Complete genome sequences of two strains of the flax pathogen Septoria linicola.</title>
        <authorList>
            <person name="Lapalu N."/>
            <person name="Simon A."/>
            <person name="Demenou B."/>
            <person name="Paumier D."/>
            <person name="Guillot M.-P."/>
            <person name="Gout L."/>
            <person name="Valade R."/>
        </authorList>
    </citation>
    <scope>NUCLEOTIDE SEQUENCE</scope>
    <source>
        <strain evidence="2">SE15195</strain>
    </source>
</reference>
<feature type="compositionally biased region" description="Basic residues" evidence="1">
    <location>
        <begin position="110"/>
        <end position="121"/>
    </location>
</feature>
<gene>
    <name evidence="2" type="ORF">Slin15195_G097970</name>
</gene>
<feature type="compositionally biased region" description="Low complexity" evidence="1">
    <location>
        <begin position="77"/>
        <end position="86"/>
    </location>
</feature>
<accession>A0A9Q9EPF6</accession>
<organism evidence="2 3">
    <name type="scientific">Septoria linicola</name>
    <dbReference type="NCBI Taxonomy" id="215465"/>
    <lineage>
        <taxon>Eukaryota</taxon>
        <taxon>Fungi</taxon>
        <taxon>Dikarya</taxon>
        <taxon>Ascomycota</taxon>
        <taxon>Pezizomycotina</taxon>
        <taxon>Dothideomycetes</taxon>
        <taxon>Dothideomycetidae</taxon>
        <taxon>Mycosphaerellales</taxon>
        <taxon>Mycosphaerellaceae</taxon>
        <taxon>Septoria</taxon>
    </lineage>
</organism>
<evidence type="ECO:0008006" key="4">
    <source>
        <dbReference type="Google" id="ProtNLM"/>
    </source>
</evidence>
<name>A0A9Q9EPF6_9PEZI</name>
<sequence>MSDTEQKKPAGGSGAWTEDEKLNLLFNIIESSAEKINWAGTRLPEGRTQKACSVWLDKQRAARKKLRAEAGEDGEEVAAPKTPKTPAKSKKRSAKSAAEGEGEDDDSTPKAKKPKTPRKKKETPSKVKAGADSEEETKSDEPAGEETVKAEVVNEDTEMMT</sequence>
<keyword evidence="3" id="KW-1185">Reference proteome</keyword>
<protein>
    <recommendedName>
        <fullName evidence="4">Myb-like domain-containing protein</fullName>
    </recommendedName>
</protein>
<feature type="compositionally biased region" description="Basic and acidic residues" evidence="1">
    <location>
        <begin position="122"/>
        <end position="131"/>
    </location>
</feature>
<dbReference type="Proteomes" id="UP001056384">
    <property type="component" value="Chromosome 8"/>
</dbReference>
<evidence type="ECO:0000256" key="1">
    <source>
        <dbReference type="SAM" id="MobiDB-lite"/>
    </source>
</evidence>
<evidence type="ECO:0000313" key="2">
    <source>
        <dbReference type="EMBL" id="USW56478.1"/>
    </source>
</evidence>
<proteinExistence type="predicted"/>
<evidence type="ECO:0000313" key="3">
    <source>
        <dbReference type="Proteomes" id="UP001056384"/>
    </source>
</evidence>
<dbReference type="AlphaFoldDB" id="A0A9Q9EPF6"/>
<dbReference type="EMBL" id="CP099425">
    <property type="protein sequence ID" value="USW56478.1"/>
    <property type="molecule type" value="Genomic_DNA"/>
</dbReference>
<feature type="region of interest" description="Disordered" evidence="1">
    <location>
        <begin position="60"/>
        <end position="161"/>
    </location>
</feature>